<protein>
    <submittedName>
        <fullName evidence="1">Uncharacterized protein</fullName>
    </submittedName>
</protein>
<gene>
    <name evidence="1" type="ORF">PGTUg99_019807</name>
</gene>
<evidence type="ECO:0000313" key="1">
    <source>
        <dbReference type="EMBL" id="KAA1121397.1"/>
    </source>
</evidence>
<sequence length="143" mass="16043">MARDLFHSKLKNYEELQYLNTSLEKHSRTGDQDFWTSLAVQAKRGFFGNMDAFQGLVKAVAVRTEREAAGKALNGMQFDSYFDGFLTTMAAMSPAAAKYFRDSFAGRSLRSMRHQRQINGGQIEDGIVLTNLFGLQRSPSSCL</sequence>
<dbReference type="Proteomes" id="UP000325313">
    <property type="component" value="Unassembled WGS sequence"/>
</dbReference>
<evidence type="ECO:0000313" key="2">
    <source>
        <dbReference type="Proteomes" id="UP000325313"/>
    </source>
</evidence>
<accession>A0A5B0R7A9</accession>
<dbReference type="AlphaFoldDB" id="A0A5B0R7A9"/>
<name>A0A5B0R7A9_PUCGR</name>
<comment type="caution">
    <text evidence="1">The sequence shown here is derived from an EMBL/GenBank/DDBJ whole genome shotgun (WGS) entry which is preliminary data.</text>
</comment>
<proteinExistence type="predicted"/>
<reference evidence="1 2" key="1">
    <citation type="submission" date="2019-05" db="EMBL/GenBank/DDBJ databases">
        <title>Emergence of the Ug99 lineage of the wheat stem rust pathogen through somatic hybridization.</title>
        <authorList>
            <person name="Li F."/>
            <person name="Upadhyaya N.M."/>
            <person name="Sperschneider J."/>
            <person name="Matny O."/>
            <person name="Nguyen-Phuc H."/>
            <person name="Mago R."/>
            <person name="Raley C."/>
            <person name="Miller M.E."/>
            <person name="Silverstein K.A.T."/>
            <person name="Henningsen E."/>
            <person name="Hirsch C.D."/>
            <person name="Visser B."/>
            <person name="Pretorius Z.A."/>
            <person name="Steffenson B.J."/>
            <person name="Schwessinger B."/>
            <person name="Dodds P.N."/>
            <person name="Figueroa M."/>
        </authorList>
    </citation>
    <scope>NUCLEOTIDE SEQUENCE [LARGE SCALE GENOMIC DNA]</scope>
    <source>
        <strain evidence="1 2">Ug99</strain>
    </source>
</reference>
<organism evidence="1 2">
    <name type="scientific">Puccinia graminis f. sp. tritici</name>
    <dbReference type="NCBI Taxonomy" id="56615"/>
    <lineage>
        <taxon>Eukaryota</taxon>
        <taxon>Fungi</taxon>
        <taxon>Dikarya</taxon>
        <taxon>Basidiomycota</taxon>
        <taxon>Pucciniomycotina</taxon>
        <taxon>Pucciniomycetes</taxon>
        <taxon>Pucciniales</taxon>
        <taxon>Pucciniaceae</taxon>
        <taxon>Puccinia</taxon>
    </lineage>
</organism>
<dbReference type="EMBL" id="VDEP01000238">
    <property type="protein sequence ID" value="KAA1121397.1"/>
    <property type="molecule type" value="Genomic_DNA"/>
</dbReference>